<dbReference type="PANTHER" id="PTHR22870:SF408">
    <property type="entry name" value="OS09G0560450 PROTEIN"/>
    <property type="match status" value="1"/>
</dbReference>
<dbReference type="Proteomes" id="UP000189670">
    <property type="component" value="Unassembled WGS sequence"/>
</dbReference>
<dbReference type="PRINTS" id="PR00633">
    <property type="entry name" value="RCCNDNSATION"/>
</dbReference>
<protein>
    <submittedName>
        <fullName evidence="3">RCC1 repeat-containing protein</fullName>
    </submittedName>
</protein>
<comment type="caution">
    <text evidence="3">The sequence shown here is derived from an EMBL/GenBank/DDBJ whole genome shotgun (WGS) entry which is preliminary data.</text>
</comment>
<reference evidence="4" key="1">
    <citation type="submission" date="2012-11" db="EMBL/GenBank/DDBJ databases">
        <authorList>
            <person name="Lucero-Rivera Y.E."/>
            <person name="Tovar-Ramirez D."/>
        </authorList>
    </citation>
    <scope>NUCLEOTIDE SEQUENCE [LARGE SCALE GENOMIC DNA]</scope>
    <source>
        <strain evidence="4">Araruama</strain>
    </source>
</reference>
<dbReference type="InterPro" id="IPR013783">
    <property type="entry name" value="Ig-like_fold"/>
</dbReference>
<sequence length="747" mass="78988">SGELSAIDTDHYWGVYPIGSSPTYSIEYNYSGNSFVSNENSLVMGYRTNNADTGWSDLTSTVLDTGEQTISKSSISANSGISATEFILGANGFPPEISSISGQTISENTSTDTITFSITHSSPCSLTITFDSSNTLVVPAENISYTCDSGQYTVTLTPAADQSGTSTITVTAIAPDGFTATESFNITVNEINAPPYALNQYICKTIDGGMGHTIALRADGTVLAWGSNYYGQLGDGTTTNRLTPVVVSELEDIVAIAAGERHNLALKYDGSLWAWGDNSYGQLGDCTTMKRLIPICIDETSGIVAIACGRYHSMALLADGTVWAWGYNNSGQLGIDSTENAYCPEEVHSISNIKLIACGDNYSFAVTGDGVLFAWGSNTYGGLGDNTNTNRSEPVEITYITDIIAIDAGNSHTMALRSDGTVWTWGGNALGQLGDGTTDASYHPIQISGLTDIQCIAAGYEHSLALLNDGTVKAWGDKARGQTGTGSIGSYLTSPTLITGMNQVKAIASGDKFSHILTTTGDLYSFGYNYYGQLGNNLSGAGQEQSSPIRVHGMYNINELNLGTIASYDEFILNAYLISDMDGDTITMSIESGDTDLIPLANIDIASTDSNTYTFSTSSTDVTFVSIFISPEEGEAGFVSLTLTIDDGSNSISNVLSYTIAHAPEIITNIPNHYIRANESPDPINITLSDDDSSVSDLSFLGTSSNTALINSVTTNGTGAERTISFTPQTDQQGDSVLEVCVNDGNL</sequence>
<dbReference type="PROSITE" id="PS50012">
    <property type="entry name" value="RCC1_3"/>
    <property type="match status" value="6"/>
</dbReference>
<organism evidence="3 4">
    <name type="scientific">Candidatus Magnetoglobus multicellularis str. Araruama</name>
    <dbReference type="NCBI Taxonomy" id="890399"/>
    <lineage>
        <taxon>Bacteria</taxon>
        <taxon>Pseudomonadati</taxon>
        <taxon>Thermodesulfobacteriota</taxon>
        <taxon>Desulfobacteria</taxon>
        <taxon>Desulfobacterales</taxon>
        <taxon>Desulfobacteraceae</taxon>
        <taxon>Candidatus Magnetoglobus</taxon>
    </lineage>
</organism>
<dbReference type="PANTHER" id="PTHR22870">
    <property type="entry name" value="REGULATOR OF CHROMOSOME CONDENSATION"/>
    <property type="match status" value="1"/>
</dbReference>
<dbReference type="SUPFAM" id="SSF50985">
    <property type="entry name" value="RCC1/BLIP-II"/>
    <property type="match status" value="2"/>
</dbReference>
<dbReference type="Pfam" id="PF25390">
    <property type="entry name" value="WD40_RLD"/>
    <property type="match status" value="1"/>
</dbReference>
<accession>A0A1V1NXK4</accession>
<proteinExistence type="predicted"/>
<evidence type="ECO:0000256" key="1">
    <source>
        <dbReference type="ARBA" id="ARBA00022737"/>
    </source>
</evidence>
<dbReference type="Pfam" id="PF13540">
    <property type="entry name" value="RCC1_2"/>
    <property type="match status" value="1"/>
</dbReference>
<dbReference type="InterPro" id="IPR009091">
    <property type="entry name" value="RCC1/BLIP-II"/>
</dbReference>
<evidence type="ECO:0000313" key="4">
    <source>
        <dbReference type="Proteomes" id="UP000189670"/>
    </source>
</evidence>
<dbReference type="InterPro" id="IPR058923">
    <property type="entry name" value="RCC1-like_dom"/>
</dbReference>
<dbReference type="EMBL" id="ATBP01001461">
    <property type="protein sequence ID" value="ETR67284.1"/>
    <property type="molecule type" value="Genomic_DNA"/>
</dbReference>
<dbReference type="InterPro" id="IPR000408">
    <property type="entry name" value="Reg_chr_condens"/>
</dbReference>
<name>A0A1V1NXK4_9BACT</name>
<gene>
    <name evidence="3" type="ORF">OMM_11766</name>
</gene>
<evidence type="ECO:0000313" key="3">
    <source>
        <dbReference type="EMBL" id="ETR67284.1"/>
    </source>
</evidence>
<feature type="domain" description="RCC1-like" evidence="2">
    <location>
        <begin position="198"/>
        <end position="401"/>
    </location>
</feature>
<keyword evidence="1" id="KW-0677">Repeat</keyword>
<feature type="non-terminal residue" evidence="3">
    <location>
        <position position="747"/>
    </location>
</feature>
<dbReference type="InterPro" id="IPR051210">
    <property type="entry name" value="Ub_ligase/GEF_domain"/>
</dbReference>
<dbReference type="Pfam" id="PF00415">
    <property type="entry name" value="RCC1"/>
    <property type="match status" value="1"/>
</dbReference>
<dbReference type="Gene3D" id="2.60.40.10">
    <property type="entry name" value="Immunoglobulins"/>
    <property type="match status" value="1"/>
</dbReference>
<dbReference type="AlphaFoldDB" id="A0A1V1NXK4"/>
<dbReference type="Gene3D" id="2.130.10.30">
    <property type="entry name" value="Regulator of chromosome condensation 1/beta-lactamase-inhibitor protein II"/>
    <property type="match status" value="2"/>
</dbReference>
<evidence type="ECO:0000259" key="2">
    <source>
        <dbReference type="Pfam" id="PF25390"/>
    </source>
</evidence>
<dbReference type="PROSITE" id="PS00626">
    <property type="entry name" value="RCC1_2"/>
    <property type="match status" value="2"/>
</dbReference>
<feature type="non-terminal residue" evidence="3">
    <location>
        <position position="1"/>
    </location>
</feature>